<sequence length="430" mass="49935">MTLKRKLSIIVLICFTLNMLLLFGYYELVLYDNIEETLNTIQIDLNNDVNYISSQIKRLQGIDNIKDWINNIDNIESINVTIEKEDNTLLYEHKTDKKSLLNVISTDLINIKENVYMIKAEKPLQISKIRKIPFIKEIVVAEVIIGVLIYYFILIIIYYKIVKPIMYLQKDIENYKFGINPSRANSCDEIGWLKNNFVELTEKLDEEKKNQNRIIASISHDIKTPLTSIMGYSEMIKNKNMPQERKNRYMEIIYSKSQNIKELIDEFDIYLGSNLESSIKKKPISVKELSKIIDEEYRDELTQLGIQFDIKSNCDEFILNIDMSKMRRVFGNIIGNSMKNMKKDYKKIEINFKENQENILISIEDNGCGVDDDKIEKIFEALYTSDKSRNVAGLGLSICKSIVKGHGGKIYAKNNSYGGLTIMIVLKRNN</sequence>
<dbReference type="InterPro" id="IPR005467">
    <property type="entry name" value="His_kinase_dom"/>
</dbReference>
<keyword evidence="10" id="KW-0067">ATP-binding</keyword>
<evidence type="ECO:0000256" key="1">
    <source>
        <dbReference type="ARBA" id="ARBA00000085"/>
    </source>
</evidence>
<keyword evidence="17" id="KW-1185">Reference proteome</keyword>
<evidence type="ECO:0000256" key="6">
    <source>
        <dbReference type="ARBA" id="ARBA00022679"/>
    </source>
</evidence>
<accession>A0A1V1I0X0</accession>
<dbReference type="CDD" id="cd00075">
    <property type="entry name" value="HATPase"/>
    <property type="match status" value="1"/>
</dbReference>
<keyword evidence="9 16" id="KW-0418">Kinase</keyword>
<evidence type="ECO:0000256" key="10">
    <source>
        <dbReference type="ARBA" id="ARBA00022840"/>
    </source>
</evidence>
<dbReference type="KEGG" id="ril:CRIB_1260"/>
<dbReference type="Pfam" id="PF02518">
    <property type="entry name" value="HATPase_c"/>
    <property type="match status" value="1"/>
</dbReference>
<dbReference type="PANTHER" id="PTHR45528:SF1">
    <property type="entry name" value="SENSOR HISTIDINE KINASE CPXA"/>
    <property type="match status" value="1"/>
</dbReference>
<feature type="transmembrane region" description="Helical" evidence="14">
    <location>
        <begin position="7"/>
        <end position="26"/>
    </location>
</feature>
<dbReference type="GeneID" id="82205298"/>
<feature type="transmembrane region" description="Helical" evidence="14">
    <location>
        <begin position="138"/>
        <end position="159"/>
    </location>
</feature>
<dbReference type="SUPFAM" id="SSF55874">
    <property type="entry name" value="ATPase domain of HSP90 chaperone/DNA topoisomerase II/histidine kinase"/>
    <property type="match status" value="1"/>
</dbReference>
<keyword evidence="5" id="KW-0597">Phosphoprotein</keyword>
<evidence type="ECO:0000256" key="8">
    <source>
        <dbReference type="ARBA" id="ARBA00022741"/>
    </source>
</evidence>
<dbReference type="RefSeq" id="WP_180703550.1">
    <property type="nucleotide sequence ID" value="NZ_LN555523.1"/>
</dbReference>
<feature type="domain" description="Histidine kinase" evidence="15">
    <location>
        <begin position="217"/>
        <end position="430"/>
    </location>
</feature>
<dbReference type="PANTHER" id="PTHR45528">
    <property type="entry name" value="SENSOR HISTIDINE KINASE CPXA"/>
    <property type="match status" value="1"/>
</dbReference>
<evidence type="ECO:0000256" key="11">
    <source>
        <dbReference type="ARBA" id="ARBA00022989"/>
    </source>
</evidence>
<keyword evidence="13 14" id="KW-0472">Membrane</keyword>
<dbReference type="AlphaFoldDB" id="A0A1V1I0X0"/>
<keyword evidence="11 14" id="KW-1133">Transmembrane helix</keyword>
<name>A0A1V1I0X0_9FIRM</name>
<gene>
    <name evidence="16" type="ORF">CRIB_1260</name>
</gene>
<dbReference type="Gene3D" id="3.30.565.10">
    <property type="entry name" value="Histidine kinase-like ATPase, C-terminal domain"/>
    <property type="match status" value="1"/>
</dbReference>
<evidence type="ECO:0000256" key="9">
    <source>
        <dbReference type="ARBA" id="ARBA00022777"/>
    </source>
</evidence>
<dbReference type="SUPFAM" id="SSF47384">
    <property type="entry name" value="Homodimeric domain of signal transducing histidine kinase"/>
    <property type="match status" value="1"/>
</dbReference>
<proteinExistence type="predicted"/>
<evidence type="ECO:0000256" key="14">
    <source>
        <dbReference type="SAM" id="Phobius"/>
    </source>
</evidence>
<organism evidence="16 17">
    <name type="scientific">Romboutsia ilealis</name>
    <dbReference type="NCBI Taxonomy" id="1115758"/>
    <lineage>
        <taxon>Bacteria</taxon>
        <taxon>Bacillati</taxon>
        <taxon>Bacillota</taxon>
        <taxon>Clostridia</taxon>
        <taxon>Peptostreptococcales</taxon>
        <taxon>Peptostreptococcaceae</taxon>
        <taxon>Romboutsia</taxon>
    </lineage>
</organism>
<dbReference type="InterPro" id="IPR050398">
    <property type="entry name" value="HssS/ArlS-like"/>
</dbReference>
<evidence type="ECO:0000256" key="2">
    <source>
        <dbReference type="ARBA" id="ARBA00004651"/>
    </source>
</evidence>
<evidence type="ECO:0000313" key="16">
    <source>
        <dbReference type="EMBL" id="CED93870.1"/>
    </source>
</evidence>
<evidence type="ECO:0000256" key="5">
    <source>
        <dbReference type="ARBA" id="ARBA00022553"/>
    </source>
</evidence>
<dbReference type="Gene3D" id="1.10.287.130">
    <property type="match status" value="1"/>
</dbReference>
<dbReference type="SMART" id="SM00387">
    <property type="entry name" value="HATPase_c"/>
    <property type="match status" value="1"/>
</dbReference>
<dbReference type="EMBL" id="LN555523">
    <property type="protein sequence ID" value="CED93870.1"/>
    <property type="molecule type" value="Genomic_DNA"/>
</dbReference>
<dbReference type="GO" id="GO:0000155">
    <property type="term" value="F:phosphorelay sensor kinase activity"/>
    <property type="evidence" value="ECO:0007669"/>
    <property type="project" value="InterPro"/>
</dbReference>
<evidence type="ECO:0000256" key="7">
    <source>
        <dbReference type="ARBA" id="ARBA00022692"/>
    </source>
</evidence>
<evidence type="ECO:0000256" key="4">
    <source>
        <dbReference type="ARBA" id="ARBA00022475"/>
    </source>
</evidence>
<keyword evidence="7 14" id="KW-0812">Transmembrane</keyword>
<reference evidence="16 17" key="1">
    <citation type="submission" date="2014-04" db="EMBL/GenBank/DDBJ databases">
        <authorList>
            <person name="Hornung B.V."/>
        </authorList>
    </citation>
    <scope>NUCLEOTIDE SEQUENCE [LARGE SCALE GENOMIC DNA]</scope>
    <source>
        <strain evidence="16 17">CRIB</strain>
    </source>
</reference>
<dbReference type="InterPro" id="IPR003594">
    <property type="entry name" value="HATPase_dom"/>
</dbReference>
<dbReference type="Proteomes" id="UP000245622">
    <property type="component" value="Chromosome 1"/>
</dbReference>
<keyword evidence="6 16" id="KW-0808">Transferase</keyword>
<keyword evidence="8" id="KW-0547">Nucleotide-binding</keyword>
<dbReference type="GO" id="GO:0005524">
    <property type="term" value="F:ATP binding"/>
    <property type="evidence" value="ECO:0007669"/>
    <property type="project" value="UniProtKB-KW"/>
</dbReference>
<evidence type="ECO:0000313" key="17">
    <source>
        <dbReference type="Proteomes" id="UP000245622"/>
    </source>
</evidence>
<evidence type="ECO:0000256" key="12">
    <source>
        <dbReference type="ARBA" id="ARBA00023012"/>
    </source>
</evidence>
<dbReference type="CDD" id="cd00082">
    <property type="entry name" value="HisKA"/>
    <property type="match status" value="1"/>
</dbReference>
<comment type="catalytic activity">
    <reaction evidence="1">
        <text>ATP + protein L-histidine = ADP + protein N-phospho-L-histidine.</text>
        <dbReference type="EC" id="2.7.13.3"/>
    </reaction>
</comment>
<keyword evidence="4" id="KW-1003">Cell membrane</keyword>
<dbReference type="InterPro" id="IPR004358">
    <property type="entry name" value="Sig_transdc_His_kin-like_C"/>
</dbReference>
<dbReference type="InterPro" id="IPR036890">
    <property type="entry name" value="HATPase_C_sf"/>
</dbReference>
<dbReference type="GO" id="GO:0005886">
    <property type="term" value="C:plasma membrane"/>
    <property type="evidence" value="ECO:0007669"/>
    <property type="project" value="UniProtKB-SubCell"/>
</dbReference>
<dbReference type="EC" id="2.7.13.3" evidence="3"/>
<dbReference type="PRINTS" id="PR00344">
    <property type="entry name" value="BCTRLSENSOR"/>
</dbReference>
<dbReference type="InterPro" id="IPR036097">
    <property type="entry name" value="HisK_dim/P_sf"/>
</dbReference>
<comment type="subcellular location">
    <subcellularLocation>
        <location evidence="2">Cell membrane</location>
        <topology evidence="2">Multi-pass membrane protein</topology>
    </subcellularLocation>
</comment>
<dbReference type="SMART" id="SM00388">
    <property type="entry name" value="HisKA"/>
    <property type="match status" value="1"/>
</dbReference>
<evidence type="ECO:0000256" key="3">
    <source>
        <dbReference type="ARBA" id="ARBA00012438"/>
    </source>
</evidence>
<keyword evidence="12" id="KW-0902">Two-component regulatory system</keyword>
<dbReference type="Pfam" id="PF00512">
    <property type="entry name" value="HisKA"/>
    <property type="match status" value="1"/>
</dbReference>
<evidence type="ECO:0000259" key="15">
    <source>
        <dbReference type="PROSITE" id="PS50109"/>
    </source>
</evidence>
<dbReference type="PROSITE" id="PS50109">
    <property type="entry name" value="HIS_KIN"/>
    <property type="match status" value="1"/>
</dbReference>
<protein>
    <recommendedName>
        <fullName evidence="3">histidine kinase</fullName>
        <ecNumber evidence="3">2.7.13.3</ecNumber>
    </recommendedName>
</protein>
<evidence type="ECO:0000256" key="13">
    <source>
        <dbReference type="ARBA" id="ARBA00023136"/>
    </source>
</evidence>
<dbReference type="InterPro" id="IPR003661">
    <property type="entry name" value="HisK_dim/P_dom"/>
</dbReference>